<dbReference type="EMBL" id="QRDY01000010">
    <property type="protein sequence ID" value="RED57649.1"/>
    <property type="molecule type" value="Genomic_DNA"/>
</dbReference>
<proteinExistence type="predicted"/>
<dbReference type="RefSeq" id="WP_115993939.1">
    <property type="nucleotide sequence ID" value="NZ_QRDY01000010.1"/>
</dbReference>
<dbReference type="Proteomes" id="UP000256869">
    <property type="component" value="Unassembled WGS sequence"/>
</dbReference>
<accession>A0A3D9I7Y5</accession>
<dbReference type="AlphaFoldDB" id="A0A3D9I7Y5"/>
<protein>
    <submittedName>
        <fullName evidence="1">Uncharacterized protein</fullName>
    </submittedName>
</protein>
<gene>
    <name evidence="1" type="ORF">DFP95_110122</name>
</gene>
<evidence type="ECO:0000313" key="2">
    <source>
        <dbReference type="Proteomes" id="UP000256869"/>
    </source>
</evidence>
<comment type="caution">
    <text evidence="1">The sequence shown here is derived from an EMBL/GenBank/DDBJ whole genome shotgun (WGS) entry which is preliminary data.</text>
</comment>
<keyword evidence="2" id="KW-1185">Reference proteome</keyword>
<dbReference type="OrthoDB" id="2675985at2"/>
<reference evidence="1 2" key="1">
    <citation type="submission" date="2018-07" db="EMBL/GenBank/DDBJ databases">
        <title>Genomic Encyclopedia of Type Strains, Phase III (KMG-III): the genomes of soil and plant-associated and newly described type strains.</title>
        <authorList>
            <person name="Whitman W."/>
        </authorList>
    </citation>
    <scope>NUCLEOTIDE SEQUENCE [LARGE SCALE GENOMIC DNA]</scope>
    <source>
        <strain evidence="1 2">CECT 8236</strain>
    </source>
</reference>
<evidence type="ECO:0000313" key="1">
    <source>
        <dbReference type="EMBL" id="RED57649.1"/>
    </source>
</evidence>
<name>A0A3D9I7Y5_9BACL</name>
<sequence>MLLLRKSKLLFICLTLVFMLTSIISIGNKVEAAPVNKPTIGQVKIGTKSSIVVKNVQLIPSDDKQTLAFTIQIVNNENKPIMFYDYWTKVKLSNGATIPVKLATNNANKSEISPKTSAEYTYVGTVNRTTKYTDVLIQLIKWDFSVANYTRVLGTIKMPATYTPLNNAKNIFIEGTKLWVGYKNFQSYQLEDEKRTEFDVEYTNLGYRTVTIPKYKYYFITPDKYVYEVNPVKTEDVKIQPKAKVNIKLKLVIPTSVKVTTGSVAIVYNDEQSKLEVPLLASQVKLATTVTTDKAETLGTEKGFVMDNNKYAIRLDSVQQLPLEDENIITSKVTVLNKSSEVLTIPDIIGVYYLDGVAIAADKVKKTQITSGVGIPANGSVELAIHTKAAYNTVYNSIKLELSNQLKTGSEEAFKEKITTYEVPKTSFANFSNVAVNDSAVFNTNGKSSGYKINSIQTYEGINSYLYNVLLEVENKDGRAADLSKLVAYFKGQNESYYPMKISEVKDKINPNGKILISLSTKIPSYSNTNAMKLVLGELIDENTYLSASEFDLPSEIQPDNDGNLKNLSVYPYKLSINAMTVDLDRNATLNIQYDLSKSNEYDVVPDGHSIVVELVDKDATYSKEYKFDSDLILGTQKQTLVAEMNIDNPNTKMLETDGFKINIYDQYEGYKKLLGTRMVYTIYIK</sequence>
<organism evidence="1 2">
    <name type="scientific">Cohnella lupini</name>
    <dbReference type="NCBI Taxonomy" id="1294267"/>
    <lineage>
        <taxon>Bacteria</taxon>
        <taxon>Bacillati</taxon>
        <taxon>Bacillota</taxon>
        <taxon>Bacilli</taxon>
        <taxon>Bacillales</taxon>
        <taxon>Paenibacillaceae</taxon>
        <taxon>Cohnella</taxon>
    </lineage>
</organism>